<dbReference type="Proteomes" id="UP001148018">
    <property type="component" value="Unassembled WGS sequence"/>
</dbReference>
<dbReference type="EMBL" id="JANIIK010003909">
    <property type="protein sequence ID" value="KAJ3581052.1"/>
    <property type="molecule type" value="Genomic_DNA"/>
</dbReference>
<keyword evidence="3" id="KW-1185">Reference proteome</keyword>
<proteinExistence type="predicted"/>
<evidence type="ECO:0000313" key="3">
    <source>
        <dbReference type="Proteomes" id="UP001148018"/>
    </source>
</evidence>
<evidence type="ECO:0000313" key="2">
    <source>
        <dbReference type="EMBL" id="KAJ3581052.1"/>
    </source>
</evidence>
<gene>
    <name evidence="2" type="ORF">NHX12_017105</name>
</gene>
<feature type="region of interest" description="Disordered" evidence="1">
    <location>
        <begin position="1"/>
        <end position="23"/>
    </location>
</feature>
<comment type="caution">
    <text evidence="2">The sequence shown here is derived from an EMBL/GenBank/DDBJ whole genome shotgun (WGS) entry which is preliminary data.</text>
</comment>
<protein>
    <submittedName>
        <fullName evidence="2">Uncharacterized protein</fullName>
    </submittedName>
</protein>
<dbReference type="AlphaFoldDB" id="A0A9Q0I019"/>
<organism evidence="2 3">
    <name type="scientific">Muraenolepis orangiensis</name>
    <name type="common">Patagonian moray cod</name>
    <dbReference type="NCBI Taxonomy" id="630683"/>
    <lineage>
        <taxon>Eukaryota</taxon>
        <taxon>Metazoa</taxon>
        <taxon>Chordata</taxon>
        <taxon>Craniata</taxon>
        <taxon>Vertebrata</taxon>
        <taxon>Euteleostomi</taxon>
        <taxon>Actinopterygii</taxon>
        <taxon>Neopterygii</taxon>
        <taxon>Teleostei</taxon>
        <taxon>Neoteleostei</taxon>
        <taxon>Acanthomorphata</taxon>
        <taxon>Zeiogadaria</taxon>
        <taxon>Gadariae</taxon>
        <taxon>Gadiformes</taxon>
        <taxon>Muraenolepidoidei</taxon>
        <taxon>Muraenolepididae</taxon>
        <taxon>Muraenolepis</taxon>
    </lineage>
</organism>
<reference evidence="2" key="1">
    <citation type="submission" date="2022-07" db="EMBL/GenBank/DDBJ databases">
        <title>Chromosome-level genome of Muraenolepis orangiensis.</title>
        <authorList>
            <person name="Kim J."/>
        </authorList>
    </citation>
    <scope>NUCLEOTIDE SEQUENCE</scope>
    <source>
        <strain evidence="2">KU_S4_2022</strain>
        <tissue evidence="2">Muscle</tissue>
    </source>
</reference>
<sequence>MERQEAALEVTPDTEPKDDQEIPFSVEEEEATGGETVDNVEFEEAIEEGDVEET</sequence>
<evidence type="ECO:0000256" key="1">
    <source>
        <dbReference type="SAM" id="MobiDB-lite"/>
    </source>
</evidence>
<feature type="non-terminal residue" evidence="2">
    <location>
        <position position="54"/>
    </location>
</feature>
<accession>A0A9Q0I019</accession>
<name>A0A9Q0I019_9TELE</name>